<dbReference type="PANTHER" id="PTHR43664:SF1">
    <property type="entry name" value="BETA-METHYLMALYL-COA DEHYDRATASE"/>
    <property type="match status" value="1"/>
</dbReference>
<dbReference type="SUPFAM" id="SSF54637">
    <property type="entry name" value="Thioesterase/thiol ester dehydrase-isomerase"/>
    <property type="match status" value="2"/>
</dbReference>
<organism evidence="2 3">
    <name type="scientific">Actinophytocola oryzae</name>
    <dbReference type="NCBI Taxonomy" id="502181"/>
    <lineage>
        <taxon>Bacteria</taxon>
        <taxon>Bacillati</taxon>
        <taxon>Actinomycetota</taxon>
        <taxon>Actinomycetes</taxon>
        <taxon>Pseudonocardiales</taxon>
        <taxon>Pseudonocardiaceae</taxon>
    </lineage>
</organism>
<evidence type="ECO:0000259" key="1">
    <source>
        <dbReference type="Pfam" id="PF13452"/>
    </source>
</evidence>
<feature type="domain" description="FAS1-like dehydratase" evidence="1">
    <location>
        <begin position="38"/>
        <end position="157"/>
    </location>
</feature>
<gene>
    <name evidence="2" type="ORF">CLV71_102398</name>
</gene>
<proteinExistence type="predicted"/>
<dbReference type="InterPro" id="IPR052342">
    <property type="entry name" value="MCH/BMMD"/>
</dbReference>
<name>A0A4V3FUS4_9PSEU</name>
<dbReference type="Pfam" id="PF13452">
    <property type="entry name" value="FAS1_DH_region"/>
    <property type="match status" value="1"/>
</dbReference>
<evidence type="ECO:0000313" key="3">
    <source>
        <dbReference type="Proteomes" id="UP000294927"/>
    </source>
</evidence>
<dbReference type="AlphaFoldDB" id="A0A4V3FUS4"/>
<dbReference type="Proteomes" id="UP000294927">
    <property type="component" value="Unassembled WGS sequence"/>
</dbReference>
<keyword evidence="3" id="KW-1185">Reference proteome</keyword>
<evidence type="ECO:0000313" key="2">
    <source>
        <dbReference type="EMBL" id="TDV56331.1"/>
    </source>
</evidence>
<dbReference type="PANTHER" id="PTHR43664">
    <property type="entry name" value="MONOAMINE OXIDASE-RELATED"/>
    <property type="match status" value="1"/>
</dbReference>
<dbReference type="EMBL" id="SOCP01000002">
    <property type="protein sequence ID" value="TDV56331.1"/>
    <property type="molecule type" value="Genomic_DNA"/>
</dbReference>
<dbReference type="CDD" id="cd03441">
    <property type="entry name" value="R_hydratase_like"/>
    <property type="match status" value="1"/>
</dbReference>
<dbReference type="InterPro" id="IPR029069">
    <property type="entry name" value="HotDog_dom_sf"/>
</dbReference>
<sequence>MSDDANPEYGKITDEAVARLRARLGKRYPIQQPYLRFVNQDSITHVARSVGDDNPLYVDPKYATTTRFGRLVAPPAIYYAAAWGSWDLRRGQGLPGVHGLHSGDQWRYFQPLYEGDEIHATKELVRADPMEGRLAGKKMYIQADEIRFYNQKDELVAVQIMPVIRAEREESKKRGKYTKIERPTYSDEDIAQIDAELEAEVPRGGTPRYWEDTEIGEDTSPVVKGPLTLPDMVTWLQAIGSPHVRSGKYWQQYRKSSPKVAVKDPETGVPQAVERVHWDNFMAAEIGMPAAYDYGSQRGGYATYYATNWVGDDGWVAELDFQYRGMFFNGDVFRINGKVVDKWRGAKTGTGYVKVEFHTINNRGDDIMPGTGTFALPSQKNGPVEFPVDVREDGRAE</sequence>
<dbReference type="OrthoDB" id="4235906at2"/>
<comment type="caution">
    <text evidence="2">The sequence shown here is derived from an EMBL/GenBank/DDBJ whole genome shotgun (WGS) entry which is preliminary data.</text>
</comment>
<dbReference type="Gene3D" id="3.10.129.10">
    <property type="entry name" value="Hotdog Thioesterase"/>
    <property type="match status" value="2"/>
</dbReference>
<protein>
    <submittedName>
        <fullName evidence="2">Acyl dehydratase</fullName>
    </submittedName>
</protein>
<reference evidence="2 3" key="1">
    <citation type="submission" date="2019-03" db="EMBL/GenBank/DDBJ databases">
        <title>Genomic Encyclopedia of Archaeal and Bacterial Type Strains, Phase II (KMG-II): from individual species to whole genera.</title>
        <authorList>
            <person name="Goeker M."/>
        </authorList>
    </citation>
    <scope>NUCLEOTIDE SEQUENCE [LARGE SCALE GENOMIC DNA]</scope>
    <source>
        <strain evidence="2 3">DSM 45499</strain>
    </source>
</reference>
<dbReference type="InterPro" id="IPR039569">
    <property type="entry name" value="FAS1-like_DH_region"/>
</dbReference>
<dbReference type="RefSeq" id="WP_133901583.1">
    <property type="nucleotide sequence ID" value="NZ_SOCP01000002.1"/>
</dbReference>
<accession>A0A4V3FUS4</accession>